<evidence type="ECO:0000256" key="1">
    <source>
        <dbReference type="ARBA" id="ARBA00023172"/>
    </source>
</evidence>
<dbReference type="InterPro" id="IPR013762">
    <property type="entry name" value="Integrase-like_cat_sf"/>
</dbReference>
<accession>A0AAD6XF67</accession>
<comment type="caution">
    <text evidence="2">The sequence shown here is derived from an EMBL/GenBank/DDBJ whole genome shotgun (WGS) entry which is preliminary data.</text>
</comment>
<dbReference type="InterPro" id="IPR011010">
    <property type="entry name" value="DNA_brk_join_enz"/>
</dbReference>
<dbReference type="GO" id="GO:0015074">
    <property type="term" value="P:DNA integration"/>
    <property type="evidence" value="ECO:0007669"/>
    <property type="project" value="InterPro"/>
</dbReference>
<evidence type="ECO:0000313" key="3">
    <source>
        <dbReference type="Proteomes" id="UP001218188"/>
    </source>
</evidence>
<dbReference type="AlphaFoldDB" id="A0AAD6XF67"/>
<proteinExistence type="predicted"/>
<reference evidence="2" key="1">
    <citation type="submission" date="2023-03" db="EMBL/GenBank/DDBJ databases">
        <title>Massive genome expansion in bonnet fungi (Mycena s.s.) driven by repeated elements and novel gene families across ecological guilds.</title>
        <authorList>
            <consortium name="Lawrence Berkeley National Laboratory"/>
            <person name="Harder C.B."/>
            <person name="Miyauchi S."/>
            <person name="Viragh M."/>
            <person name="Kuo A."/>
            <person name="Thoen E."/>
            <person name="Andreopoulos B."/>
            <person name="Lu D."/>
            <person name="Skrede I."/>
            <person name="Drula E."/>
            <person name="Henrissat B."/>
            <person name="Morin E."/>
            <person name="Kohler A."/>
            <person name="Barry K."/>
            <person name="LaButti K."/>
            <person name="Morin E."/>
            <person name="Salamov A."/>
            <person name="Lipzen A."/>
            <person name="Mereny Z."/>
            <person name="Hegedus B."/>
            <person name="Baldrian P."/>
            <person name="Stursova M."/>
            <person name="Weitz H."/>
            <person name="Taylor A."/>
            <person name="Grigoriev I.V."/>
            <person name="Nagy L.G."/>
            <person name="Martin F."/>
            <person name="Kauserud H."/>
        </authorList>
    </citation>
    <scope>NUCLEOTIDE SEQUENCE</scope>
    <source>
        <strain evidence="2">CBHHK200</strain>
    </source>
</reference>
<name>A0AAD6XF67_9AGAR</name>
<dbReference type="Proteomes" id="UP001218188">
    <property type="component" value="Unassembled WGS sequence"/>
</dbReference>
<gene>
    <name evidence="2" type="ORF">C8F04DRAFT_1063164</name>
</gene>
<sequence>MYPQPDLPALDMHNFLLTWIPFYELCIGRKLQPDDYIFPYIASNGVIHPDREMTLQMCRNFITEFTEGVGLKKTYTTHSFRRGGAQYRFMFAPLGKRWSLNIVRWWGGWATGEHVDTLMKYLTDSLQSYETGHGDALCPVPLEADKSFMGDHLLVRPVVTEEFCAVTSQIITHLNKLSLTPPTCVCAHGSQGVLNSMASSGSGHYESPISKPMPLSERVEIIPGVVIPNLKKGDKAWLDAVRQWEHGDPVKGLTPLRDWPREWYSGGMRKVTGSKRSQRKLIFDEYERLERSEAEFAKLYPDAHKHISTLILAIRGTNKTRGVIMGRRSKRGVDSGADSD</sequence>
<protein>
    <recommendedName>
        <fullName evidence="4">Tyr recombinase domain-containing protein</fullName>
    </recommendedName>
</protein>
<organism evidence="2 3">
    <name type="scientific">Mycena alexandri</name>
    <dbReference type="NCBI Taxonomy" id="1745969"/>
    <lineage>
        <taxon>Eukaryota</taxon>
        <taxon>Fungi</taxon>
        <taxon>Dikarya</taxon>
        <taxon>Basidiomycota</taxon>
        <taxon>Agaricomycotina</taxon>
        <taxon>Agaricomycetes</taxon>
        <taxon>Agaricomycetidae</taxon>
        <taxon>Agaricales</taxon>
        <taxon>Marasmiineae</taxon>
        <taxon>Mycenaceae</taxon>
        <taxon>Mycena</taxon>
    </lineage>
</organism>
<evidence type="ECO:0008006" key="4">
    <source>
        <dbReference type="Google" id="ProtNLM"/>
    </source>
</evidence>
<dbReference type="GO" id="GO:0006310">
    <property type="term" value="P:DNA recombination"/>
    <property type="evidence" value="ECO:0007669"/>
    <property type="project" value="UniProtKB-KW"/>
</dbReference>
<dbReference type="EMBL" id="JARJCM010000003">
    <property type="protein sequence ID" value="KAJ7046025.1"/>
    <property type="molecule type" value="Genomic_DNA"/>
</dbReference>
<keyword evidence="3" id="KW-1185">Reference proteome</keyword>
<evidence type="ECO:0000313" key="2">
    <source>
        <dbReference type="EMBL" id="KAJ7046025.1"/>
    </source>
</evidence>
<keyword evidence="1" id="KW-0233">DNA recombination</keyword>
<dbReference type="Gene3D" id="1.10.443.10">
    <property type="entry name" value="Intergrase catalytic core"/>
    <property type="match status" value="1"/>
</dbReference>
<dbReference type="SUPFAM" id="SSF56349">
    <property type="entry name" value="DNA breaking-rejoining enzymes"/>
    <property type="match status" value="1"/>
</dbReference>
<dbReference type="GO" id="GO:0003677">
    <property type="term" value="F:DNA binding"/>
    <property type="evidence" value="ECO:0007669"/>
    <property type="project" value="InterPro"/>
</dbReference>